<dbReference type="Pfam" id="PF00657">
    <property type="entry name" value="Lipase_GDSL"/>
    <property type="match status" value="1"/>
</dbReference>
<protein>
    <submittedName>
        <fullName evidence="1">SGNH hydrolase</fullName>
    </submittedName>
</protein>
<proteinExistence type="predicted"/>
<dbReference type="Proteomes" id="UP000193719">
    <property type="component" value="Unassembled WGS sequence"/>
</dbReference>
<evidence type="ECO:0000313" key="1">
    <source>
        <dbReference type="EMBL" id="ORX55969.1"/>
    </source>
</evidence>
<organism evidence="1 2">
    <name type="scientific">Piromyces finnis</name>
    <dbReference type="NCBI Taxonomy" id="1754191"/>
    <lineage>
        <taxon>Eukaryota</taxon>
        <taxon>Fungi</taxon>
        <taxon>Fungi incertae sedis</taxon>
        <taxon>Chytridiomycota</taxon>
        <taxon>Chytridiomycota incertae sedis</taxon>
        <taxon>Neocallimastigomycetes</taxon>
        <taxon>Neocallimastigales</taxon>
        <taxon>Neocallimastigaceae</taxon>
        <taxon>Piromyces</taxon>
    </lineage>
</organism>
<accession>A0A1Y1VGY8</accession>
<evidence type="ECO:0000313" key="2">
    <source>
        <dbReference type="Proteomes" id="UP000193719"/>
    </source>
</evidence>
<dbReference type="InterPro" id="IPR001087">
    <property type="entry name" value="GDSL"/>
</dbReference>
<dbReference type="PANTHER" id="PTHR14209">
    <property type="entry name" value="ISOAMYL ACETATE-HYDROLYZING ESTERASE 1"/>
    <property type="match status" value="1"/>
</dbReference>
<dbReference type="AlphaFoldDB" id="A0A1Y1VGY8"/>
<dbReference type="Gene3D" id="3.40.50.1110">
    <property type="entry name" value="SGNH hydrolase"/>
    <property type="match status" value="1"/>
</dbReference>
<dbReference type="InterPro" id="IPR036514">
    <property type="entry name" value="SGNH_hydro_sf"/>
</dbReference>
<reference evidence="1 2" key="2">
    <citation type="submission" date="2016-08" db="EMBL/GenBank/DDBJ databases">
        <title>Pervasive Adenine N6-methylation of Active Genes in Fungi.</title>
        <authorList>
            <consortium name="DOE Joint Genome Institute"/>
            <person name="Mondo S.J."/>
            <person name="Dannebaum R.O."/>
            <person name="Kuo R.C."/>
            <person name="Labutti K."/>
            <person name="Haridas S."/>
            <person name="Kuo A."/>
            <person name="Salamov A."/>
            <person name="Ahrendt S.R."/>
            <person name="Lipzen A."/>
            <person name="Sullivan W."/>
            <person name="Andreopoulos W.B."/>
            <person name="Clum A."/>
            <person name="Lindquist E."/>
            <person name="Daum C."/>
            <person name="Ramamoorthy G.K."/>
            <person name="Gryganskyi A."/>
            <person name="Culley D."/>
            <person name="Magnuson J.K."/>
            <person name="James T.Y."/>
            <person name="O'Malley M.A."/>
            <person name="Stajich J.E."/>
            <person name="Spatafora J.W."/>
            <person name="Visel A."/>
            <person name="Grigoriev I.V."/>
        </authorList>
    </citation>
    <scope>NUCLEOTIDE SEQUENCE [LARGE SCALE GENOMIC DNA]</scope>
    <source>
        <strain evidence="2">finn</strain>
    </source>
</reference>
<gene>
    <name evidence="1" type="ORF">BCR36DRAFT_346433</name>
</gene>
<dbReference type="STRING" id="1754191.A0A1Y1VGY8"/>
<dbReference type="SUPFAM" id="SSF52266">
    <property type="entry name" value="SGNH hydrolase"/>
    <property type="match status" value="1"/>
</dbReference>
<dbReference type="GO" id="GO:0016788">
    <property type="term" value="F:hydrolase activity, acting on ester bonds"/>
    <property type="evidence" value="ECO:0007669"/>
    <property type="project" value="InterPro"/>
</dbReference>
<dbReference type="EMBL" id="MCFH01000008">
    <property type="protein sequence ID" value="ORX55969.1"/>
    <property type="molecule type" value="Genomic_DNA"/>
</dbReference>
<comment type="caution">
    <text evidence="1">The sequence shown here is derived from an EMBL/GenBank/DDBJ whole genome shotgun (WGS) entry which is preliminary data.</text>
</comment>
<dbReference type="InterPro" id="IPR045136">
    <property type="entry name" value="Iah1-like"/>
</dbReference>
<dbReference type="PANTHER" id="PTHR14209:SF19">
    <property type="entry name" value="ISOAMYL ACETATE-HYDROLYZING ESTERASE 1 HOMOLOG"/>
    <property type="match status" value="1"/>
</dbReference>
<reference evidence="1 2" key="1">
    <citation type="submission" date="2016-08" db="EMBL/GenBank/DDBJ databases">
        <title>Genomes of anaerobic fungi encode conserved fungal cellulosomes for biomass hydrolysis.</title>
        <authorList>
            <consortium name="DOE Joint Genome Institute"/>
            <person name="Haitjema C.H."/>
            <person name="Gilmore S.P."/>
            <person name="Henske J.K."/>
            <person name="Solomon K.V."/>
            <person name="De Groot R."/>
            <person name="Kuo A."/>
            <person name="Mondo S.J."/>
            <person name="Salamov A.A."/>
            <person name="Labutti K."/>
            <person name="Zhao Z."/>
            <person name="Chiniquy J."/>
            <person name="Barry K."/>
            <person name="Brewer H.M."/>
            <person name="Purvine S.O."/>
            <person name="Wright A.T."/>
            <person name="Boxma B."/>
            <person name="Van Alen T."/>
            <person name="Hackstein J.H."/>
            <person name="Baker S.E."/>
            <person name="Grigoriev I.V."/>
            <person name="O'Malley M.A."/>
        </authorList>
    </citation>
    <scope>NUCLEOTIDE SEQUENCE [LARGE SCALE GENOMIC DNA]</scope>
    <source>
        <strain evidence="2">finn</strain>
    </source>
</reference>
<keyword evidence="2" id="KW-1185">Reference proteome</keyword>
<dbReference type="CDD" id="cd01838">
    <property type="entry name" value="Isoamyl_acetate_hydrolase_like"/>
    <property type="match status" value="1"/>
</dbReference>
<name>A0A1Y1VGY8_9FUNG</name>
<sequence length="253" mass="29588">MYNIKNFVLFGDSITELGFKYEEKGWAILLADKYIRKVDIINRGFSGYNTEHAIELFPRIFSKENCKNTLLMTIFFGANDAGVNGEQMLSSEKYIENIRKLINLSLETFPDNCPIIVITPPPCFAKKFNDYRGIYKHENKRTEEFRNFCLSTIQEFSGNSRIFSIDIWEEILGKTWNTESEEYDKILDGYLSDGLHLNGKANEILYNKLIELIKANFPHLISEEMPMNGPYWRDIDPKKIKEAFDKNQKEHHL</sequence>
<keyword evidence="1" id="KW-0378">Hydrolase</keyword>
<dbReference type="OrthoDB" id="671439at2759"/>